<dbReference type="Gene3D" id="1.20.1050.80">
    <property type="entry name" value="VPS9 domain"/>
    <property type="match status" value="1"/>
</dbReference>
<dbReference type="SMART" id="SM00167">
    <property type="entry name" value="VPS9"/>
    <property type="match status" value="1"/>
</dbReference>
<dbReference type="Pfam" id="PF02204">
    <property type="entry name" value="VPS9"/>
    <property type="match status" value="1"/>
</dbReference>
<proteinExistence type="predicted"/>
<dbReference type="KEGG" id="nss:113429904"/>
<dbReference type="GO" id="GO:0030139">
    <property type="term" value="C:endocytic vesicle"/>
    <property type="evidence" value="ECO:0007669"/>
    <property type="project" value="TreeGrafter"/>
</dbReference>
<gene>
    <name evidence="3" type="primary">LOC113429904</name>
</gene>
<dbReference type="GO" id="GO:0005085">
    <property type="term" value="F:guanyl-nucleotide exchange factor activity"/>
    <property type="evidence" value="ECO:0007669"/>
    <property type="project" value="InterPro"/>
</dbReference>
<dbReference type="PROSITE" id="PS51205">
    <property type="entry name" value="VPS9"/>
    <property type="match status" value="1"/>
</dbReference>
<dbReference type="InterPro" id="IPR003123">
    <property type="entry name" value="VPS9"/>
</dbReference>
<name>A0A6J1W5T1_9SAUR</name>
<dbReference type="GO" id="GO:0016192">
    <property type="term" value="P:vesicle-mediated transport"/>
    <property type="evidence" value="ECO:0007669"/>
    <property type="project" value="InterPro"/>
</dbReference>
<dbReference type="GeneID" id="113429904"/>
<dbReference type="Proteomes" id="UP000504612">
    <property type="component" value="Unplaced"/>
</dbReference>
<dbReference type="InterPro" id="IPR037191">
    <property type="entry name" value="VPS9_dom_sf"/>
</dbReference>
<dbReference type="SUPFAM" id="SSF109993">
    <property type="entry name" value="VPS9 domain"/>
    <property type="match status" value="1"/>
</dbReference>
<evidence type="ECO:0000313" key="2">
    <source>
        <dbReference type="Proteomes" id="UP000504612"/>
    </source>
</evidence>
<dbReference type="RefSeq" id="XP_026548193.1">
    <property type="nucleotide sequence ID" value="XM_026692408.1"/>
</dbReference>
<reference evidence="3" key="1">
    <citation type="submission" date="2025-08" db="UniProtKB">
        <authorList>
            <consortium name="RefSeq"/>
        </authorList>
    </citation>
    <scope>IDENTIFICATION</scope>
</reference>
<keyword evidence="2" id="KW-1185">Reference proteome</keyword>
<dbReference type="PANTHER" id="PTHR23101">
    <property type="entry name" value="RAB GDP/GTP EXCHANGE FACTOR"/>
    <property type="match status" value="1"/>
</dbReference>
<dbReference type="GO" id="GO:0031267">
    <property type="term" value="F:small GTPase binding"/>
    <property type="evidence" value="ECO:0007669"/>
    <property type="project" value="TreeGrafter"/>
</dbReference>
<dbReference type="GO" id="GO:0005829">
    <property type="term" value="C:cytosol"/>
    <property type="evidence" value="ECO:0007669"/>
    <property type="project" value="TreeGrafter"/>
</dbReference>
<evidence type="ECO:0000259" key="1">
    <source>
        <dbReference type="PROSITE" id="PS51205"/>
    </source>
</evidence>
<organism evidence="2 3">
    <name type="scientific">Notechis scutatus</name>
    <name type="common">mainland tiger snake</name>
    <dbReference type="NCBI Taxonomy" id="8663"/>
    <lineage>
        <taxon>Eukaryota</taxon>
        <taxon>Metazoa</taxon>
        <taxon>Chordata</taxon>
        <taxon>Craniata</taxon>
        <taxon>Vertebrata</taxon>
        <taxon>Euteleostomi</taxon>
        <taxon>Lepidosauria</taxon>
        <taxon>Squamata</taxon>
        <taxon>Bifurcata</taxon>
        <taxon>Unidentata</taxon>
        <taxon>Episquamata</taxon>
        <taxon>Toxicofera</taxon>
        <taxon>Serpentes</taxon>
        <taxon>Colubroidea</taxon>
        <taxon>Elapidae</taxon>
        <taxon>Hydrophiinae</taxon>
        <taxon>Notechis</taxon>
    </lineage>
</organism>
<protein>
    <submittedName>
        <fullName evidence="3">GTPase-activating protein and VPS9 domain-containing protein 1-like</fullName>
    </submittedName>
</protein>
<dbReference type="InterPro" id="IPR045046">
    <property type="entry name" value="Vps9-like"/>
</dbReference>
<evidence type="ECO:0000313" key="3">
    <source>
        <dbReference type="RefSeq" id="XP_026548193.1"/>
    </source>
</evidence>
<feature type="domain" description="VPS9" evidence="1">
    <location>
        <begin position="1"/>
        <end position="79"/>
    </location>
</feature>
<dbReference type="AlphaFoldDB" id="A0A6J1W5T1"/>
<sequence>MCSTIMNLLSLANEDSVPGADDFVPVLVFVLIKANPPCLLSTVQYISSFYANSLTGEESYWWMQFTAAVEFIKTIDERK</sequence>
<dbReference type="PANTHER" id="PTHR23101:SF25">
    <property type="entry name" value="GTPASE-ACTIVATING PROTEIN AND VPS9 DOMAIN-CONTAINING PROTEIN 1"/>
    <property type="match status" value="1"/>
</dbReference>
<accession>A0A6J1W5T1</accession>